<accession>A0A976N393</accession>
<evidence type="ECO:0000313" key="1">
    <source>
        <dbReference type="EMBL" id="UPW42005.1"/>
    </source>
</evidence>
<organism evidence="1">
    <name type="scientific">Dipodfec virus RodF1_38</name>
    <dbReference type="NCBI Taxonomy" id="2929296"/>
    <lineage>
        <taxon>Viruses</taxon>
        <taxon>Monodnaviria</taxon>
        <taxon>Sangervirae</taxon>
        <taxon>Phixviricota</taxon>
        <taxon>Malgrandaviricetes</taxon>
        <taxon>Petitvirales</taxon>
        <taxon>Microviridae</taxon>
    </lineage>
</organism>
<reference evidence="1" key="1">
    <citation type="submission" date="2022-02" db="EMBL/GenBank/DDBJ databases">
        <title>Towards deciphering the DNA virus diversity associated with rodent species in the families Cricetidae and Heteromyidae.</title>
        <authorList>
            <person name="Lund M."/>
            <person name="Larsen B.B."/>
            <person name="Gryseels S."/>
            <person name="Kraberger S."/>
            <person name="Rowsey D.M."/>
            <person name="Steger L."/>
            <person name="Yule K.M."/>
            <person name="Upham N.S."/>
            <person name="Worobey M."/>
            <person name="Van Doorslaer K."/>
            <person name="Varsani A."/>
        </authorList>
    </citation>
    <scope>NUCLEOTIDE SEQUENCE</scope>
    <source>
        <strain evidence="1">NeonRodF1_38</strain>
    </source>
</reference>
<proteinExistence type="predicted"/>
<dbReference type="EMBL" id="OM869708">
    <property type="protein sequence ID" value="UPW42005.1"/>
    <property type="molecule type" value="Genomic_DNA"/>
</dbReference>
<protein>
    <submittedName>
        <fullName evidence="1">Uncharacterized protein</fullName>
    </submittedName>
</protein>
<sequence length="115" mass="13226">MPCREKTKNVQNPVVVPSADPCWDLYSEHKILTLQYVSCLERARERQPLLCQRLAGFSVINVVAFIISQHILEAGKKSTSALFTKELNRMRKLFPRLTSQFGDISVRRMVTQFLS</sequence>
<name>A0A976N393_9VIRU</name>